<dbReference type="AlphaFoldDB" id="A0A641AKR1"/>
<dbReference type="CDD" id="cd00229">
    <property type="entry name" value="SGNH_hydrolase"/>
    <property type="match status" value="1"/>
</dbReference>
<dbReference type="Proteomes" id="UP001515100">
    <property type="component" value="Unassembled WGS sequence"/>
</dbReference>
<gene>
    <name evidence="2" type="ORF">ESP62_012595</name>
</gene>
<accession>A0A641AKR1</accession>
<evidence type="ECO:0000259" key="1">
    <source>
        <dbReference type="Pfam" id="PF19040"/>
    </source>
</evidence>
<reference evidence="2" key="1">
    <citation type="submission" date="2019-09" db="EMBL/GenBank/DDBJ databases">
        <authorList>
            <person name="Li J."/>
        </authorList>
    </citation>
    <scope>NUCLEOTIDE SEQUENCE [LARGE SCALE GENOMIC DNA]</scope>
    <source>
        <strain evidence="2">NRBC 14897</strain>
    </source>
</reference>
<evidence type="ECO:0000313" key="2">
    <source>
        <dbReference type="EMBL" id="KAA1376270.1"/>
    </source>
</evidence>
<dbReference type="OrthoDB" id="3615791at2"/>
<name>A0A641AKR1_9ACTN</name>
<protein>
    <submittedName>
        <fullName evidence="2">SGNH/GDSL hydrolase family protein</fullName>
    </submittedName>
</protein>
<dbReference type="GO" id="GO:0016787">
    <property type="term" value="F:hydrolase activity"/>
    <property type="evidence" value="ECO:0007669"/>
    <property type="project" value="UniProtKB-KW"/>
</dbReference>
<feature type="domain" description="SGNH" evidence="1">
    <location>
        <begin position="59"/>
        <end position="193"/>
    </location>
</feature>
<dbReference type="EMBL" id="SDPP02000003">
    <property type="protein sequence ID" value="KAA1376270.1"/>
    <property type="molecule type" value="Genomic_DNA"/>
</dbReference>
<dbReference type="Gene3D" id="3.40.50.1110">
    <property type="entry name" value="SGNH hydrolase"/>
    <property type="match status" value="1"/>
</dbReference>
<comment type="caution">
    <text evidence="2">The sequence shown here is derived from an EMBL/GenBank/DDBJ whole genome shotgun (WGS) entry which is preliminary data.</text>
</comment>
<dbReference type="InterPro" id="IPR036514">
    <property type="entry name" value="SGNH_hydro_sf"/>
</dbReference>
<dbReference type="Pfam" id="PF19040">
    <property type="entry name" value="SGNH"/>
    <property type="match status" value="1"/>
</dbReference>
<evidence type="ECO:0000313" key="3">
    <source>
        <dbReference type="Proteomes" id="UP001515100"/>
    </source>
</evidence>
<dbReference type="InterPro" id="IPR043968">
    <property type="entry name" value="SGNH"/>
</dbReference>
<keyword evidence="3" id="KW-1185">Reference proteome</keyword>
<dbReference type="RefSeq" id="WP_129184137.1">
    <property type="nucleotide sequence ID" value="NZ_JAGIOG010000001.1"/>
</dbReference>
<dbReference type="SUPFAM" id="SSF52266">
    <property type="entry name" value="SGNH hydrolase"/>
    <property type="match status" value="1"/>
</dbReference>
<keyword evidence="2" id="KW-0378">Hydrolase</keyword>
<sequence>MTTTYTHLTTPRSSSAARRRRRIGAMVGMATISAAVLGGCSAQDKTDSSPAAADVKTQPSATTTSARILFAGDSIAKAEAPALEAAFTSAGASFRSIATPGGGNVVAAGDDDDSKKIAEESLADVAKAAKDMKATTIVYQITVYDWGTEEQQKQSYAKLATAAESAGAKLVMVSAPPVVDGGFFGKHAKQMATAPVVAKDIAESSKGTVTFVDSSQLWGTDPKAVQALRSADGTHNCQQGAAAFAAWFTQQAKKATGVAPAAPATWATGDWTDAKEFATNKCSTPGR</sequence>
<organism evidence="2 3">
    <name type="scientific">Aeromicrobium fastidiosum</name>
    <dbReference type="NCBI Taxonomy" id="52699"/>
    <lineage>
        <taxon>Bacteria</taxon>
        <taxon>Bacillati</taxon>
        <taxon>Actinomycetota</taxon>
        <taxon>Actinomycetes</taxon>
        <taxon>Propionibacteriales</taxon>
        <taxon>Nocardioidaceae</taxon>
        <taxon>Aeromicrobium</taxon>
    </lineage>
</organism>
<proteinExistence type="predicted"/>